<keyword evidence="4 5" id="KW-0560">Oxidoreductase</keyword>
<evidence type="ECO:0000313" key="7">
    <source>
        <dbReference type="Proteomes" id="UP000604825"/>
    </source>
</evidence>
<proteinExistence type="inferred from homology"/>
<gene>
    <name evidence="6" type="ORF">NCGR_LOCUS14359</name>
</gene>
<evidence type="ECO:0000256" key="5">
    <source>
        <dbReference type="RuleBase" id="RU361177"/>
    </source>
</evidence>
<dbReference type="GO" id="GO:0050660">
    <property type="term" value="F:flavin adenine dinucleotide binding"/>
    <property type="evidence" value="ECO:0007669"/>
    <property type="project" value="InterPro"/>
</dbReference>
<organism evidence="6 7">
    <name type="scientific">Miscanthus lutarioriparius</name>
    <dbReference type="NCBI Taxonomy" id="422564"/>
    <lineage>
        <taxon>Eukaryota</taxon>
        <taxon>Viridiplantae</taxon>
        <taxon>Streptophyta</taxon>
        <taxon>Embryophyta</taxon>
        <taxon>Tracheophyta</taxon>
        <taxon>Spermatophyta</taxon>
        <taxon>Magnoliopsida</taxon>
        <taxon>Liliopsida</taxon>
        <taxon>Poales</taxon>
        <taxon>Poaceae</taxon>
        <taxon>PACMAD clade</taxon>
        <taxon>Panicoideae</taxon>
        <taxon>Andropogonodae</taxon>
        <taxon>Andropogoneae</taxon>
        <taxon>Saccharinae</taxon>
        <taxon>Miscanthus</taxon>
    </lineage>
</organism>
<dbReference type="SUPFAM" id="SSF51905">
    <property type="entry name" value="FAD/NAD(P)-binding domain"/>
    <property type="match status" value="1"/>
</dbReference>
<reference evidence="6" key="1">
    <citation type="submission" date="2020-10" db="EMBL/GenBank/DDBJ databases">
        <authorList>
            <person name="Han B."/>
            <person name="Lu T."/>
            <person name="Zhao Q."/>
            <person name="Huang X."/>
            <person name="Zhao Y."/>
        </authorList>
    </citation>
    <scope>NUCLEOTIDE SEQUENCE</scope>
</reference>
<evidence type="ECO:0000256" key="3">
    <source>
        <dbReference type="ARBA" id="ARBA00022827"/>
    </source>
</evidence>
<dbReference type="InterPro" id="IPR020946">
    <property type="entry name" value="Flavin_mOase-like"/>
</dbReference>
<accession>A0A811NEY9</accession>
<dbReference type="EMBL" id="CAJGYO010000003">
    <property type="protein sequence ID" value="CAD6220946.1"/>
    <property type="molecule type" value="Genomic_DNA"/>
</dbReference>
<comment type="cofactor">
    <cofactor evidence="5">
        <name>FAD</name>
        <dbReference type="ChEBI" id="CHEBI:57692"/>
    </cofactor>
</comment>
<evidence type="ECO:0000256" key="2">
    <source>
        <dbReference type="ARBA" id="ARBA00022630"/>
    </source>
</evidence>
<evidence type="ECO:0000256" key="1">
    <source>
        <dbReference type="ARBA" id="ARBA00009183"/>
    </source>
</evidence>
<dbReference type="GO" id="GO:0004499">
    <property type="term" value="F:N,N-dimethylaniline monooxygenase activity"/>
    <property type="evidence" value="ECO:0007669"/>
    <property type="project" value="InterPro"/>
</dbReference>
<comment type="similarity">
    <text evidence="1 5">Belongs to the FMO family.</text>
</comment>
<dbReference type="GO" id="GO:0050661">
    <property type="term" value="F:NADP binding"/>
    <property type="evidence" value="ECO:0007669"/>
    <property type="project" value="InterPro"/>
</dbReference>
<keyword evidence="3 5" id="KW-0274">FAD</keyword>
<dbReference type="PANTHER" id="PTHR23023">
    <property type="entry name" value="DIMETHYLANILINE MONOOXYGENASE"/>
    <property type="match status" value="1"/>
</dbReference>
<dbReference type="AlphaFoldDB" id="A0A811NEY9"/>
<dbReference type="Pfam" id="PF00743">
    <property type="entry name" value="FMO-like"/>
    <property type="match status" value="1"/>
</dbReference>
<protein>
    <recommendedName>
        <fullName evidence="5">Flavin-containing monooxygenase</fullName>
        <ecNumber evidence="5">1.-.-.-</ecNumber>
    </recommendedName>
</protein>
<keyword evidence="2 5" id="KW-0285">Flavoprotein</keyword>
<dbReference type="Proteomes" id="UP000604825">
    <property type="component" value="Unassembled WGS sequence"/>
</dbReference>
<dbReference type="Gene3D" id="3.50.50.60">
    <property type="entry name" value="FAD/NAD(P)-binding domain"/>
    <property type="match status" value="1"/>
</dbReference>
<name>A0A811NEY9_9POAL</name>
<dbReference type="InterPro" id="IPR050346">
    <property type="entry name" value="FMO-like"/>
</dbReference>
<dbReference type="EC" id="1.-.-.-" evidence="5"/>
<keyword evidence="7" id="KW-1185">Reference proteome</keyword>
<dbReference type="InterPro" id="IPR036188">
    <property type="entry name" value="FAD/NAD-bd_sf"/>
</dbReference>
<dbReference type="OrthoDB" id="66881at2759"/>
<keyword evidence="5" id="KW-0503">Monooxygenase</keyword>
<sequence>MYQYSDFPWPESVTEEFPSHRQVAAYLDAYARHFGVLSCVRFGHRVVGMEYHGIGEQAMAAWEEWAGNDQAFGSGAGEWRLSVADADGHVETHKADFVVLCIGMFSGVPDIPTFPAGKGPEVFDGQVIHSMDYAKMGTSKAKEMIRGKRVTVVGYMKSALDIATECAEVNGTAHPCTMVRWAFYKLADSYYSIPMKKHGMVPDHSLFHALAAAIICVTPKDHYKRLEEGSIMLKKYKTFSFCKEGVLVEGEPLPVKSDVVIFGTGFKGDEKIKDMFTSEYFRNVAIGSESTTVPLYSFRLLNVAAMQKDVLEWEKYMKRYCGRYFRRSSIMIMNTWYNDQLCRDMGCNPWRKKGFFSELFEVYGPGDYANLLSNSKSKEH</sequence>
<comment type="caution">
    <text evidence="6">The sequence shown here is derived from an EMBL/GenBank/DDBJ whole genome shotgun (WGS) entry which is preliminary data.</text>
</comment>
<evidence type="ECO:0000313" key="6">
    <source>
        <dbReference type="EMBL" id="CAD6220946.1"/>
    </source>
</evidence>
<evidence type="ECO:0000256" key="4">
    <source>
        <dbReference type="ARBA" id="ARBA00023002"/>
    </source>
</evidence>